<feature type="compositionally biased region" description="Polar residues" evidence="1">
    <location>
        <begin position="253"/>
        <end position="266"/>
    </location>
</feature>
<dbReference type="PANTHER" id="PTHR31344:SF13">
    <property type="entry name" value="EEIG1_EHBP1 PROTEIN AMINO-TERMINAL DOMAIN PROTEIN"/>
    <property type="match status" value="1"/>
</dbReference>
<gene>
    <name evidence="3" type="ORF">EJD97_003403</name>
</gene>
<evidence type="ECO:0000256" key="1">
    <source>
        <dbReference type="SAM" id="MobiDB-lite"/>
    </source>
</evidence>
<dbReference type="GO" id="GO:0005643">
    <property type="term" value="C:nuclear pore"/>
    <property type="evidence" value="ECO:0007669"/>
    <property type="project" value="InterPro"/>
</dbReference>
<feature type="region of interest" description="Disordered" evidence="1">
    <location>
        <begin position="253"/>
        <end position="291"/>
    </location>
</feature>
<dbReference type="InterPro" id="IPR021827">
    <property type="entry name" value="Nup186/Nup192/Nup205"/>
</dbReference>
<proteinExistence type="predicted"/>
<sequence>MVLGQKKKKKGASFQIDYIVNIQLIRPWPPSESLRSVQSVLLQWENGDRNSGFVTASVEDDYLEINKTFTLFLTLCREKKTKDKFLKNNLDFSLYEYTKDNAAQGPLLGTASINFGEYGIIRETLAISVPLNCKKSSKSLLQPSLYVKVQPAKDKQESDMMIDDAEYDSDFASYTDDDVSSHSSSTFSSSVFDAAWGSPSNNVKVARASPSPLEKSDFNEEAASGTSKSEENTQHAKEKYIDRLISKITSSHMHSQAGMDSQNSADETTDHEFGHDDHIHGETRDLSENKKAKSIKRQVTMSWKALGVQITNGRLKPMKSVQIRDSMTPNVFLGNTEITKNEMKEQTPIETSIAKSTAVEKKEPKNTVEKKEPKSTGEKKEPKSTVEKKEPKNTVEKKEPKNTTSTTSATEKRVPANVLSKSKPEPESRIQMLEEELKEAAAIEVGLYSVVAEHGSSMNKVHTPARRLARFYLHAWRTKSPAKQASAARAAVSGLALVSKACGSDVPRLTFWLSNSIMLRAIISQAAAGLQFNEGAPTETTVNRGKSALEKIYMQQSIKYIANQGNKNYLVKQYYNWEDIESFTQALEKLEGWIFSKITKSLWWQTLTPHMQFGTAKTSKTRASRVKKTYGSRHSLGDQEQGKLSVKLWKRALKDACERLCPLRALGHKCGCLPVLPKLAMKQLVSRLDVAMFNAILRESTEEMPTDPMFDPISDRKVLPIPPGKSSFGAGAQLKNAVGSWSRWLTDLIGFEDEDSPEYSNIFGNDKKTESFKAFRLLNALSNLMMLPFEVLIDASTRKEVCPIFSPVLIKRVLANFVPDEFRPNPIPKNVVETLDSEDVPGEHYTSFPCNATWTAYTPPPALSLTTFIEKVGNQVPKSSGSSVLKKTYTSDVELDELDSPFTSFLADSFKDYPNLAKPARNVVRYQLLREAWKQVPP</sequence>
<dbReference type="PANTHER" id="PTHR31344">
    <property type="entry name" value="NUCLEAR PORE COMPLEX PROTEIN NUP205"/>
    <property type="match status" value="1"/>
</dbReference>
<protein>
    <recommendedName>
        <fullName evidence="2">C2 NT-type domain-containing protein</fullName>
    </recommendedName>
</protein>
<comment type="caution">
    <text evidence="3">The sequence shown here is derived from an EMBL/GenBank/DDBJ whole genome shotgun (WGS) entry which is preliminary data.</text>
</comment>
<feature type="domain" description="C2 NT-type" evidence="2">
    <location>
        <begin position="6"/>
        <end position="149"/>
    </location>
</feature>
<feature type="compositionally biased region" description="Basic and acidic residues" evidence="1">
    <location>
        <begin position="268"/>
        <end position="291"/>
    </location>
</feature>
<name>A0A6N2C173_SOLCI</name>
<feature type="region of interest" description="Disordered" evidence="1">
    <location>
        <begin position="201"/>
        <end position="235"/>
    </location>
</feature>
<evidence type="ECO:0000313" key="3">
    <source>
        <dbReference type="EMBL" id="TMW98849.1"/>
    </source>
</evidence>
<reference evidence="3" key="1">
    <citation type="submission" date="2019-05" db="EMBL/GenBank/DDBJ databases">
        <title>The de novo reference genome and transcriptome assemblies of the wild tomato species Solanum chilense.</title>
        <authorList>
            <person name="Stam R."/>
            <person name="Nosenko T."/>
            <person name="Hoerger A.C."/>
            <person name="Stephan W."/>
            <person name="Seidel M.A."/>
            <person name="Kuhn J.M.M."/>
            <person name="Haberer G."/>
            <person name="Tellier A."/>
        </authorList>
    </citation>
    <scope>NUCLEOTIDE SEQUENCE</scope>
    <source>
        <tissue evidence="3">Mature leaves</tissue>
    </source>
</reference>
<feature type="compositionally biased region" description="Basic and acidic residues" evidence="1">
    <location>
        <begin position="358"/>
        <end position="401"/>
    </location>
</feature>
<dbReference type="EMBL" id="RXGB01001460">
    <property type="protein sequence ID" value="TMW98849.1"/>
    <property type="molecule type" value="Genomic_DNA"/>
</dbReference>
<dbReference type="AlphaFoldDB" id="A0A6N2C173"/>
<dbReference type="PROSITE" id="PS51840">
    <property type="entry name" value="C2_NT"/>
    <property type="match status" value="1"/>
</dbReference>
<accession>A0A6N2C173</accession>
<organism evidence="3">
    <name type="scientific">Solanum chilense</name>
    <name type="common">Tomato</name>
    <name type="synonym">Lycopersicon chilense</name>
    <dbReference type="NCBI Taxonomy" id="4083"/>
    <lineage>
        <taxon>Eukaryota</taxon>
        <taxon>Viridiplantae</taxon>
        <taxon>Streptophyta</taxon>
        <taxon>Embryophyta</taxon>
        <taxon>Tracheophyta</taxon>
        <taxon>Spermatophyta</taxon>
        <taxon>Magnoliopsida</taxon>
        <taxon>eudicotyledons</taxon>
        <taxon>Gunneridae</taxon>
        <taxon>Pentapetalae</taxon>
        <taxon>asterids</taxon>
        <taxon>lamiids</taxon>
        <taxon>Solanales</taxon>
        <taxon>Solanaceae</taxon>
        <taxon>Solanoideae</taxon>
        <taxon>Solaneae</taxon>
        <taxon>Solanum</taxon>
        <taxon>Solanum subgen. Lycopersicon</taxon>
    </lineage>
</organism>
<feature type="region of interest" description="Disordered" evidence="1">
    <location>
        <begin position="337"/>
        <end position="427"/>
    </location>
</feature>
<evidence type="ECO:0000259" key="2">
    <source>
        <dbReference type="PROSITE" id="PS51840"/>
    </source>
</evidence>
<dbReference type="InterPro" id="IPR019448">
    <property type="entry name" value="NT-C2"/>
</dbReference>